<gene>
    <name evidence="1" type="ORF">K8V56_10680</name>
</gene>
<dbReference type="EMBL" id="DYWT01000175">
    <property type="protein sequence ID" value="HJF32220.1"/>
    <property type="molecule type" value="Genomic_DNA"/>
</dbReference>
<dbReference type="AlphaFoldDB" id="A0A921FYV7"/>
<reference evidence="1" key="2">
    <citation type="submission" date="2021-09" db="EMBL/GenBank/DDBJ databases">
        <authorList>
            <person name="Gilroy R."/>
        </authorList>
    </citation>
    <scope>NUCLEOTIDE SEQUENCE</scope>
    <source>
        <strain evidence="1">CHK171-7178</strain>
    </source>
</reference>
<comment type="caution">
    <text evidence="1">The sequence shown here is derived from an EMBL/GenBank/DDBJ whole genome shotgun (WGS) entry which is preliminary data.</text>
</comment>
<evidence type="ECO:0000313" key="1">
    <source>
        <dbReference type="EMBL" id="HJF32220.1"/>
    </source>
</evidence>
<dbReference type="Proteomes" id="UP000698173">
    <property type="component" value="Unassembled WGS sequence"/>
</dbReference>
<evidence type="ECO:0000313" key="2">
    <source>
        <dbReference type="Proteomes" id="UP000698173"/>
    </source>
</evidence>
<sequence>MQNIQRIELETKGIQLSQQELIVYLNENGLSPHESYQADSLVSQKAIHQTALSILESIANNPENFKNIKMDDMSVENFSESIHRRINYLTRKIRSMKTDVKNTDVFMFYL</sequence>
<accession>A0A921FYV7</accession>
<protein>
    <submittedName>
        <fullName evidence="1">Uncharacterized protein</fullName>
    </submittedName>
</protein>
<proteinExistence type="predicted"/>
<reference evidence="1" key="1">
    <citation type="journal article" date="2021" name="PeerJ">
        <title>Extensive microbial diversity within the chicken gut microbiome revealed by metagenomics and culture.</title>
        <authorList>
            <person name="Gilroy R."/>
            <person name="Ravi A."/>
            <person name="Getino M."/>
            <person name="Pursley I."/>
            <person name="Horton D.L."/>
            <person name="Alikhan N.F."/>
            <person name="Baker D."/>
            <person name="Gharbi K."/>
            <person name="Hall N."/>
            <person name="Watson M."/>
            <person name="Adriaenssens E.M."/>
            <person name="Foster-Nyarko E."/>
            <person name="Jarju S."/>
            <person name="Secka A."/>
            <person name="Antonio M."/>
            <person name="Oren A."/>
            <person name="Chaudhuri R.R."/>
            <person name="La Ragione R."/>
            <person name="Hildebrand F."/>
            <person name="Pallen M.J."/>
        </authorList>
    </citation>
    <scope>NUCLEOTIDE SEQUENCE</scope>
    <source>
        <strain evidence="1">CHK171-7178</strain>
    </source>
</reference>
<organism evidence="1 2">
    <name type="scientific">Sporosarcina psychrophila</name>
    <name type="common">Bacillus psychrophilus</name>
    <dbReference type="NCBI Taxonomy" id="1476"/>
    <lineage>
        <taxon>Bacteria</taxon>
        <taxon>Bacillati</taxon>
        <taxon>Bacillota</taxon>
        <taxon>Bacilli</taxon>
        <taxon>Bacillales</taxon>
        <taxon>Caryophanaceae</taxon>
        <taxon>Sporosarcina</taxon>
    </lineage>
</organism>
<name>A0A921FYV7_SPOPS</name>